<name>A0A947GRH0_9CYAN</name>
<accession>A0A947GRH0</accession>
<keyword evidence="3" id="KW-1185">Reference proteome</keyword>
<protein>
    <submittedName>
        <fullName evidence="2">Uncharacterized protein</fullName>
    </submittedName>
</protein>
<comment type="caution">
    <text evidence="2">The sequence shown here is derived from an EMBL/GenBank/DDBJ whole genome shotgun (WGS) entry which is preliminary data.</text>
</comment>
<dbReference type="EMBL" id="JADOES010000048">
    <property type="protein sequence ID" value="MBT9317486.1"/>
    <property type="molecule type" value="Genomic_DNA"/>
</dbReference>
<sequence length="222" mass="24993">MKSHPYRVDGEIGRFRFESYAAVGVQSSGEPLSVRSLFSPLSGKSWYRTEGFKDVAYVHGSTNESYRKTTALLNRIRHQPNGGTPLRTLQDSSEREGKQLLDYLKGRSEQILKDHDFTEQGRPLSSSPAHPSSPVYLPSEVVQKAFEQCRKPERVVKQMQANPIPYEDPQQSVHISVDDVGVKRQSEHRPDTSETKESQRKYAYQIQAGSSPSKVIAQVTSV</sequence>
<dbReference type="AlphaFoldDB" id="A0A947GRH0"/>
<organism evidence="2 3">
    <name type="scientific">Leptothoe spongobia TAU-MAC 1115</name>
    <dbReference type="NCBI Taxonomy" id="1967444"/>
    <lineage>
        <taxon>Bacteria</taxon>
        <taxon>Bacillati</taxon>
        <taxon>Cyanobacteriota</taxon>
        <taxon>Cyanophyceae</taxon>
        <taxon>Nodosilineales</taxon>
        <taxon>Cymatolegaceae</taxon>
        <taxon>Leptothoe</taxon>
        <taxon>Leptothoe spongobia</taxon>
    </lineage>
</organism>
<reference evidence="2" key="2">
    <citation type="journal article" date="2021" name="Mar. Drugs">
        <title>Genome Reduction and Secondary Metabolism of the Marine Sponge-Associated Cyanobacterium Leptothoe.</title>
        <authorList>
            <person name="Konstantinou D."/>
            <person name="Popin R.V."/>
            <person name="Fewer D.P."/>
            <person name="Sivonen K."/>
            <person name="Gkelis S."/>
        </authorList>
    </citation>
    <scope>NUCLEOTIDE SEQUENCE</scope>
    <source>
        <strain evidence="2">TAU-MAC 1115</strain>
    </source>
</reference>
<dbReference type="Proteomes" id="UP000717364">
    <property type="component" value="Unassembled WGS sequence"/>
</dbReference>
<feature type="compositionally biased region" description="Basic and acidic residues" evidence="1">
    <location>
        <begin position="176"/>
        <end position="200"/>
    </location>
</feature>
<evidence type="ECO:0000313" key="2">
    <source>
        <dbReference type="EMBL" id="MBT9317486.1"/>
    </source>
</evidence>
<feature type="region of interest" description="Disordered" evidence="1">
    <location>
        <begin position="162"/>
        <end position="201"/>
    </location>
</feature>
<reference evidence="2" key="1">
    <citation type="submission" date="2020-11" db="EMBL/GenBank/DDBJ databases">
        <authorList>
            <person name="Konstantinou D."/>
            <person name="Gkelis S."/>
            <person name="Popin R."/>
            <person name="Fewer D."/>
            <person name="Sivonen K."/>
        </authorList>
    </citation>
    <scope>NUCLEOTIDE SEQUENCE</scope>
    <source>
        <strain evidence="2">TAU-MAC 1115</strain>
    </source>
</reference>
<dbReference type="RefSeq" id="WP_215610549.1">
    <property type="nucleotide sequence ID" value="NZ_JADOES010000048.1"/>
</dbReference>
<proteinExistence type="predicted"/>
<evidence type="ECO:0000313" key="3">
    <source>
        <dbReference type="Proteomes" id="UP000717364"/>
    </source>
</evidence>
<evidence type="ECO:0000256" key="1">
    <source>
        <dbReference type="SAM" id="MobiDB-lite"/>
    </source>
</evidence>
<gene>
    <name evidence="2" type="ORF">IXB50_18845</name>
</gene>